<evidence type="ECO:0000256" key="9">
    <source>
        <dbReference type="SAM" id="Phobius"/>
    </source>
</evidence>
<feature type="transmembrane region" description="Helical" evidence="9">
    <location>
        <begin position="203"/>
        <end position="224"/>
    </location>
</feature>
<evidence type="ECO:0000256" key="8">
    <source>
        <dbReference type="ARBA" id="ARBA00066893"/>
    </source>
</evidence>
<dbReference type="GO" id="GO:0006676">
    <property type="term" value="P:mannosyl diphosphorylinositol ceramide metabolic process"/>
    <property type="evidence" value="ECO:0007669"/>
    <property type="project" value="UniProtKB-ARBA"/>
</dbReference>
<dbReference type="PANTHER" id="PTHR32385:SF20">
    <property type="entry name" value="MANNOSYL PHOSPHORYLINOSITOL CERAMIDE SYNTHASE CSH1-RELATED"/>
    <property type="match status" value="1"/>
</dbReference>
<keyword evidence="5 9" id="KW-1133">Transmembrane helix</keyword>
<evidence type="ECO:0000256" key="6">
    <source>
        <dbReference type="ARBA" id="ARBA00023136"/>
    </source>
</evidence>
<dbReference type="EMBL" id="ML004428">
    <property type="protein sequence ID" value="RKP33030.1"/>
    <property type="molecule type" value="Genomic_DNA"/>
</dbReference>
<dbReference type="Pfam" id="PF04488">
    <property type="entry name" value="Gly_transf_sug"/>
    <property type="match status" value="1"/>
</dbReference>
<dbReference type="SUPFAM" id="SSF53448">
    <property type="entry name" value="Nucleotide-diphospho-sugar transferases"/>
    <property type="match status" value="1"/>
</dbReference>
<evidence type="ECO:0000256" key="1">
    <source>
        <dbReference type="ARBA" id="ARBA00004141"/>
    </source>
</evidence>
<feature type="transmembrane region" description="Helical" evidence="9">
    <location>
        <begin position="276"/>
        <end position="298"/>
    </location>
</feature>
<keyword evidence="6 9" id="KW-0472">Membrane</keyword>
<proteinExistence type="inferred from homology"/>
<dbReference type="OrthoDB" id="3647at2759"/>
<dbReference type="FunFam" id="3.90.550.20:FF:000001">
    <property type="entry name" value="MIPC synthase subunit (SurA)"/>
    <property type="match status" value="1"/>
</dbReference>
<evidence type="ECO:0000256" key="2">
    <source>
        <dbReference type="ARBA" id="ARBA00009003"/>
    </source>
</evidence>
<evidence type="ECO:0000313" key="11">
    <source>
        <dbReference type="Proteomes" id="UP000268321"/>
    </source>
</evidence>
<comment type="similarity">
    <text evidence="2">Belongs to the glycosyltransferase 32 family.</text>
</comment>
<dbReference type="EC" id="2.4.1.370" evidence="8"/>
<dbReference type="InterPro" id="IPR029044">
    <property type="entry name" value="Nucleotide-diphossugar_trans"/>
</dbReference>
<comment type="subcellular location">
    <subcellularLocation>
        <location evidence="1">Membrane</location>
        <topology evidence="1">Multi-pass membrane protein</topology>
    </subcellularLocation>
</comment>
<name>A0A4P9ZLF0_9ASCO</name>
<organism evidence="10 11">
    <name type="scientific">Metschnikowia bicuspidata</name>
    <dbReference type="NCBI Taxonomy" id="27322"/>
    <lineage>
        <taxon>Eukaryota</taxon>
        <taxon>Fungi</taxon>
        <taxon>Dikarya</taxon>
        <taxon>Ascomycota</taxon>
        <taxon>Saccharomycotina</taxon>
        <taxon>Pichiomycetes</taxon>
        <taxon>Metschnikowiaceae</taxon>
        <taxon>Metschnikowia</taxon>
    </lineage>
</organism>
<dbReference type="GO" id="GO:0016020">
    <property type="term" value="C:membrane"/>
    <property type="evidence" value="ECO:0007669"/>
    <property type="project" value="UniProtKB-SubCell"/>
</dbReference>
<dbReference type="GO" id="GO:0103064">
    <property type="term" value="F:inositol phosphorylceramide mannosyltransferase activity"/>
    <property type="evidence" value="ECO:0007669"/>
    <property type="project" value="UniProtKB-EC"/>
</dbReference>
<keyword evidence="11" id="KW-1185">Reference proteome</keyword>
<dbReference type="Proteomes" id="UP000268321">
    <property type="component" value="Unassembled WGS sequence"/>
</dbReference>
<evidence type="ECO:0000256" key="5">
    <source>
        <dbReference type="ARBA" id="ARBA00022989"/>
    </source>
</evidence>
<accession>A0A4P9ZLF0</accession>
<sequence>MRKELKCILLGHLAVIAFLTYCCLDLLCLIFDRPNAAAFTQADLAADQKFNLPHNGHRTHKEPLIPKIIHQTYKDENIPEKWRAGQQACIDLHPDYEYILWTDASAREFIAREYAWFLYTWDLYPYPIQRADAIRYFVLAHYGGVYIDLDDGCTRKLDPLLAAPAFVRETVPTGVLNDVMGSIPAHPFYLKLIKGLQKYKRNWVVPYITIMFSTGPLFVSVMLVQYKRQVLDDFSQVLVLLSSDYKSNPASFFSIAQGSSWHLDDAKFIKSLEKNIGLVVFCGFLLAGIVFTMEWYLYQWCIHTNFTNLGDRLLYQLNLKSCQRRRTRRDSNLPFAVNLEKVEEA</sequence>
<keyword evidence="4 9" id="KW-0812">Transmembrane</keyword>
<keyword evidence="3" id="KW-0808">Transferase</keyword>
<dbReference type="GO" id="GO:0051999">
    <property type="term" value="P:mannosyl-inositol phosphorylceramide biosynthetic process"/>
    <property type="evidence" value="ECO:0007669"/>
    <property type="project" value="TreeGrafter"/>
</dbReference>
<protein>
    <recommendedName>
        <fullName evidence="8">inositol phosphorylceramide mannosyltransferase</fullName>
        <ecNumber evidence="8">2.4.1.370</ecNumber>
    </recommendedName>
</protein>
<dbReference type="AlphaFoldDB" id="A0A4P9ZLF0"/>
<evidence type="ECO:0000313" key="10">
    <source>
        <dbReference type="EMBL" id="RKP33030.1"/>
    </source>
</evidence>
<evidence type="ECO:0000256" key="3">
    <source>
        <dbReference type="ARBA" id="ARBA00022679"/>
    </source>
</evidence>
<reference evidence="11" key="1">
    <citation type="journal article" date="2018" name="Nat. Microbiol.">
        <title>Leveraging single-cell genomics to expand the fungal tree of life.</title>
        <authorList>
            <person name="Ahrendt S.R."/>
            <person name="Quandt C.A."/>
            <person name="Ciobanu D."/>
            <person name="Clum A."/>
            <person name="Salamov A."/>
            <person name="Andreopoulos B."/>
            <person name="Cheng J.F."/>
            <person name="Woyke T."/>
            <person name="Pelin A."/>
            <person name="Henrissat B."/>
            <person name="Reynolds N.K."/>
            <person name="Benny G.L."/>
            <person name="Smith M.E."/>
            <person name="James T.Y."/>
            <person name="Grigoriev I.V."/>
        </authorList>
    </citation>
    <scope>NUCLEOTIDE SEQUENCE [LARGE SCALE GENOMIC DNA]</scope>
    <source>
        <strain evidence="11">Baker2002</strain>
    </source>
</reference>
<dbReference type="Gene3D" id="3.90.550.20">
    <property type="match status" value="1"/>
</dbReference>
<evidence type="ECO:0000256" key="7">
    <source>
        <dbReference type="ARBA" id="ARBA00052145"/>
    </source>
</evidence>
<dbReference type="InterPro" id="IPR051706">
    <property type="entry name" value="Glycosyltransferase_domain"/>
</dbReference>
<comment type="catalytic activity">
    <reaction evidence="7">
        <text>a 1D-myo-inositol-1-phospho-N-[(R)-2-hydroxy-very-long-chain fatty acyl]-(R)-4-hydroxysphingoid base + GDP-alpha-D-mannose = an alpha-D-mannosyl-(1&lt;-&gt;6)-1D-myo-inositol-1-phospho-N-[(R)-2-hydroxy-very-long-chain fatty acyl]-(R)-4-hydroxysphingoid base + GDP + H(+)</text>
        <dbReference type="Rhea" id="RHEA:64596"/>
        <dbReference type="ChEBI" id="CHEBI:15378"/>
        <dbReference type="ChEBI" id="CHEBI:57527"/>
        <dbReference type="ChEBI" id="CHEBI:58189"/>
        <dbReference type="ChEBI" id="CHEBI:155885"/>
        <dbReference type="ChEBI" id="CHEBI:155926"/>
        <dbReference type="EC" id="2.4.1.370"/>
    </reaction>
    <physiologicalReaction direction="left-to-right" evidence="7">
        <dbReference type="Rhea" id="RHEA:64597"/>
    </physiologicalReaction>
</comment>
<evidence type="ECO:0000256" key="4">
    <source>
        <dbReference type="ARBA" id="ARBA00022692"/>
    </source>
</evidence>
<gene>
    <name evidence="10" type="ORF">METBISCDRAFT_11269</name>
</gene>
<dbReference type="PANTHER" id="PTHR32385">
    <property type="entry name" value="MANNOSYL PHOSPHORYLINOSITOL CERAMIDE SYNTHASE"/>
    <property type="match status" value="1"/>
</dbReference>
<dbReference type="GO" id="GO:0031501">
    <property type="term" value="C:mannosyltransferase complex"/>
    <property type="evidence" value="ECO:0007669"/>
    <property type="project" value="UniProtKB-ARBA"/>
</dbReference>
<dbReference type="InterPro" id="IPR007577">
    <property type="entry name" value="GlycoTrfase_DXD_sugar-bd_CS"/>
</dbReference>